<sequence>MDSATNSESCGSSPNPAGFTMTSDEDRVFLYLHSSKDMSNWSSSWRATSNEVINQVLKWINEREPTSINSPARLREVILSLEDKVRRYKLDEAPLNNKDPMLLVFDYIGTTLVLPSDSDEVPETDTENAGPSNTKWVKTSSHAASSCMSPDSIQPQLYEACHGPYNMGDCTEKLERLEFDGEAFFDAIDFFTNDLQRRQVFMKLEDRKAFIYASRQLSK</sequence>
<evidence type="ECO:0000313" key="2">
    <source>
        <dbReference type="EMBL" id="KAG2611765.1"/>
    </source>
</evidence>
<keyword evidence="3" id="KW-1185">Reference proteome</keyword>
<dbReference type="EMBL" id="CM029043">
    <property type="protein sequence ID" value="KAG2611765.1"/>
    <property type="molecule type" value="Genomic_DNA"/>
</dbReference>
<name>A0A8T0TRT9_PANVG</name>
<comment type="caution">
    <text evidence="2">The sequence shown here is derived from an EMBL/GenBank/DDBJ whole genome shotgun (WGS) entry which is preliminary data.</text>
</comment>
<dbReference type="AlphaFoldDB" id="A0A8T0TRT9"/>
<reference evidence="2" key="1">
    <citation type="submission" date="2020-05" db="EMBL/GenBank/DDBJ databases">
        <title>WGS assembly of Panicum virgatum.</title>
        <authorList>
            <person name="Lovell J.T."/>
            <person name="Jenkins J."/>
            <person name="Shu S."/>
            <person name="Juenger T.E."/>
            <person name="Schmutz J."/>
        </authorList>
    </citation>
    <scope>NUCLEOTIDE SEQUENCE</scope>
    <source>
        <strain evidence="2">AP13</strain>
    </source>
</reference>
<dbReference type="Proteomes" id="UP000823388">
    <property type="component" value="Chromosome 4K"/>
</dbReference>
<evidence type="ECO:0000313" key="3">
    <source>
        <dbReference type="Proteomes" id="UP000823388"/>
    </source>
</evidence>
<organism evidence="2 3">
    <name type="scientific">Panicum virgatum</name>
    <name type="common">Blackwell switchgrass</name>
    <dbReference type="NCBI Taxonomy" id="38727"/>
    <lineage>
        <taxon>Eukaryota</taxon>
        <taxon>Viridiplantae</taxon>
        <taxon>Streptophyta</taxon>
        <taxon>Embryophyta</taxon>
        <taxon>Tracheophyta</taxon>
        <taxon>Spermatophyta</taxon>
        <taxon>Magnoliopsida</taxon>
        <taxon>Liliopsida</taxon>
        <taxon>Poales</taxon>
        <taxon>Poaceae</taxon>
        <taxon>PACMAD clade</taxon>
        <taxon>Panicoideae</taxon>
        <taxon>Panicodae</taxon>
        <taxon>Paniceae</taxon>
        <taxon>Panicinae</taxon>
        <taxon>Panicum</taxon>
        <taxon>Panicum sect. Hiantes</taxon>
    </lineage>
</organism>
<feature type="compositionally biased region" description="Acidic residues" evidence="1">
    <location>
        <begin position="117"/>
        <end position="126"/>
    </location>
</feature>
<feature type="compositionally biased region" description="Polar residues" evidence="1">
    <location>
        <begin position="127"/>
        <end position="137"/>
    </location>
</feature>
<gene>
    <name evidence="2" type="ORF">PVAP13_4KG111000</name>
</gene>
<evidence type="ECO:0000256" key="1">
    <source>
        <dbReference type="SAM" id="MobiDB-lite"/>
    </source>
</evidence>
<protein>
    <submittedName>
        <fullName evidence="2">Uncharacterized protein</fullName>
    </submittedName>
</protein>
<feature type="region of interest" description="Disordered" evidence="1">
    <location>
        <begin position="117"/>
        <end position="137"/>
    </location>
</feature>
<proteinExistence type="predicted"/>
<accession>A0A8T0TRT9</accession>